<feature type="chain" id="PRO_5046715946" evidence="1">
    <location>
        <begin position="26"/>
        <end position="235"/>
    </location>
</feature>
<comment type="caution">
    <text evidence="2">The sequence shown here is derived from an EMBL/GenBank/DDBJ whole genome shotgun (WGS) entry which is preliminary data.</text>
</comment>
<dbReference type="RefSeq" id="WP_183489226.1">
    <property type="nucleotide sequence ID" value="NZ_JBHUOV010000015.1"/>
</dbReference>
<name>A0ABW5WPH1_9FLAO</name>
<sequence length="235" mass="24862">MKNLKQKLTILALAVFTCLNYNAFAQVGIGILDPDDSAMLDITSTDKGLLVPRMTTAQKAAISSPADGLMVFDTDQNAFSFFDGSNWRNLRSDTPEFLHANMNADEAVVAGNNIDNLTITASSGAVGTAAFSAGTGVVTLSAGVTYKLTAALNATNTSIFSYLVYQWYDDTNSVEFGNKAFISPTNLSVAGSSQPIAVAYITPSVTTEVYLKIISLTGTSVDIDADYGYITVEGL</sequence>
<organism evidence="2 3">
    <name type="scientific">Lacinutrix iliipiscaria</name>
    <dbReference type="NCBI Taxonomy" id="1230532"/>
    <lineage>
        <taxon>Bacteria</taxon>
        <taxon>Pseudomonadati</taxon>
        <taxon>Bacteroidota</taxon>
        <taxon>Flavobacteriia</taxon>
        <taxon>Flavobacteriales</taxon>
        <taxon>Flavobacteriaceae</taxon>
        <taxon>Lacinutrix</taxon>
    </lineage>
</organism>
<evidence type="ECO:0000256" key="1">
    <source>
        <dbReference type="SAM" id="SignalP"/>
    </source>
</evidence>
<reference evidence="3" key="1">
    <citation type="journal article" date="2019" name="Int. J. Syst. Evol. Microbiol.">
        <title>The Global Catalogue of Microorganisms (GCM) 10K type strain sequencing project: providing services to taxonomists for standard genome sequencing and annotation.</title>
        <authorList>
            <consortium name="The Broad Institute Genomics Platform"/>
            <consortium name="The Broad Institute Genome Sequencing Center for Infectious Disease"/>
            <person name="Wu L."/>
            <person name="Ma J."/>
        </authorList>
    </citation>
    <scope>NUCLEOTIDE SEQUENCE [LARGE SCALE GENOMIC DNA]</scope>
    <source>
        <strain evidence="3">KCTC 32141</strain>
    </source>
</reference>
<dbReference type="Proteomes" id="UP001597533">
    <property type="component" value="Unassembled WGS sequence"/>
</dbReference>
<dbReference type="EMBL" id="JBHUOV010000015">
    <property type="protein sequence ID" value="MFD2824668.1"/>
    <property type="molecule type" value="Genomic_DNA"/>
</dbReference>
<gene>
    <name evidence="2" type="ORF">ACFS5M_13380</name>
</gene>
<evidence type="ECO:0000313" key="3">
    <source>
        <dbReference type="Proteomes" id="UP001597533"/>
    </source>
</evidence>
<keyword evidence="3" id="KW-1185">Reference proteome</keyword>
<keyword evidence="1" id="KW-0732">Signal</keyword>
<feature type="signal peptide" evidence="1">
    <location>
        <begin position="1"/>
        <end position="25"/>
    </location>
</feature>
<evidence type="ECO:0000313" key="2">
    <source>
        <dbReference type="EMBL" id="MFD2824668.1"/>
    </source>
</evidence>
<protein>
    <submittedName>
        <fullName evidence="2">Uncharacterized protein</fullName>
    </submittedName>
</protein>
<accession>A0ABW5WPH1</accession>
<proteinExistence type="predicted"/>